<organism evidence="11 12">
    <name type="scientific">Aedes aegypti</name>
    <name type="common">Yellowfever mosquito</name>
    <name type="synonym">Culex aegypti</name>
    <dbReference type="NCBI Taxonomy" id="7159"/>
    <lineage>
        <taxon>Eukaryota</taxon>
        <taxon>Metazoa</taxon>
        <taxon>Ecdysozoa</taxon>
        <taxon>Arthropoda</taxon>
        <taxon>Hexapoda</taxon>
        <taxon>Insecta</taxon>
        <taxon>Pterygota</taxon>
        <taxon>Neoptera</taxon>
        <taxon>Endopterygota</taxon>
        <taxon>Diptera</taxon>
        <taxon>Nematocera</taxon>
        <taxon>Culicoidea</taxon>
        <taxon>Culicidae</taxon>
        <taxon>Culicinae</taxon>
        <taxon>Aedini</taxon>
        <taxon>Aedes</taxon>
        <taxon>Stegomyia</taxon>
    </lineage>
</organism>
<reference evidence="11" key="2">
    <citation type="journal article" date="2007" name="Science">
        <title>Genome sequence of Aedes aegypti, a major arbovirus vector.</title>
        <authorList>
            <person name="Nene V."/>
            <person name="Wortman J.R."/>
            <person name="Lawson D."/>
            <person name="Haas B."/>
            <person name="Kodira C."/>
            <person name="Tu Z.J."/>
            <person name="Loftus B."/>
            <person name="Xi Z."/>
            <person name="Megy K."/>
            <person name="Grabherr M."/>
            <person name="Ren Q."/>
            <person name="Zdobnov E.M."/>
            <person name="Lobo N.F."/>
            <person name="Campbell K.S."/>
            <person name="Brown S.E."/>
            <person name="Bonaldo M.F."/>
            <person name="Zhu J."/>
            <person name="Sinkins S.P."/>
            <person name="Hogenkamp D.G."/>
            <person name="Amedeo P."/>
            <person name="Arensburger P."/>
            <person name="Atkinson P.W."/>
            <person name="Bidwell S."/>
            <person name="Biedler J."/>
            <person name="Birney E."/>
            <person name="Bruggner R.V."/>
            <person name="Costas J."/>
            <person name="Coy M.R."/>
            <person name="Crabtree J."/>
            <person name="Crawford M."/>
            <person name="Debruyn B."/>
            <person name="Decaprio D."/>
            <person name="Eiglmeier K."/>
            <person name="Eisenstadt E."/>
            <person name="El-Dorry H."/>
            <person name="Gelbart W.M."/>
            <person name="Gomes S.L."/>
            <person name="Hammond M."/>
            <person name="Hannick L.I."/>
            <person name="Hogan J.R."/>
            <person name="Holmes M.H."/>
            <person name="Jaffe D."/>
            <person name="Johnston J.S."/>
            <person name="Kennedy R.C."/>
            <person name="Koo H."/>
            <person name="Kravitz S."/>
            <person name="Kriventseva E.V."/>
            <person name="Kulp D."/>
            <person name="Labutti K."/>
            <person name="Lee E."/>
            <person name="Li S."/>
            <person name="Lovin D.D."/>
            <person name="Mao C."/>
            <person name="Mauceli E."/>
            <person name="Menck C.F."/>
            <person name="Miller J.R."/>
            <person name="Montgomery P."/>
            <person name="Mori A."/>
            <person name="Nascimento A.L."/>
            <person name="Naveira H.F."/>
            <person name="Nusbaum C."/>
            <person name="O'leary S."/>
            <person name="Orvis J."/>
            <person name="Pertea M."/>
            <person name="Quesneville H."/>
            <person name="Reidenbach K.R."/>
            <person name="Rogers Y.H."/>
            <person name="Roth C.W."/>
            <person name="Schneider J.R."/>
            <person name="Schatz M."/>
            <person name="Shumway M."/>
            <person name="Stanke M."/>
            <person name="Stinson E.O."/>
            <person name="Tubio J.M."/>
            <person name="Vanzee J.P."/>
            <person name="Verjovski-Almeida S."/>
            <person name="Werner D."/>
            <person name="White O."/>
            <person name="Wyder S."/>
            <person name="Zeng Q."/>
            <person name="Zhao Q."/>
            <person name="Zhao Y."/>
            <person name="Hill C.A."/>
            <person name="Raikhel A.S."/>
            <person name="Soares M.B."/>
            <person name="Knudson D.L."/>
            <person name="Lee N.H."/>
            <person name="Galagan J."/>
            <person name="Salzberg S.L."/>
            <person name="Paulsen I.T."/>
            <person name="Dimopoulos G."/>
            <person name="Collins F.H."/>
            <person name="Birren B."/>
            <person name="Fraser-Liggett C.M."/>
            <person name="Severson D.W."/>
        </authorList>
    </citation>
    <scope>NUCLEOTIDE SEQUENCE [LARGE SCALE GENOMIC DNA]</scope>
    <source>
        <strain evidence="11">Liverpool</strain>
    </source>
</reference>
<dbReference type="InterPro" id="IPR006612">
    <property type="entry name" value="THAP_Znf"/>
</dbReference>
<dbReference type="GO" id="GO:0003677">
    <property type="term" value="F:DNA binding"/>
    <property type="evidence" value="ECO:0007669"/>
    <property type="project" value="UniProtKB-UniRule"/>
</dbReference>
<dbReference type="InterPro" id="IPR013087">
    <property type="entry name" value="Znf_C2H2_type"/>
</dbReference>
<sequence>MPRICFIPGCRTHKDYYERGVTMFSFPREPDQIKAWNRACLREADYQPPRYACICEKHFEPAVLESRTSGRKTLKMDAVPTKYLDGWKPDVDNDLECDRVTPARVPATTESIVEARKVEKVLLKESTNVLPEVEPIRADLFCRLCGIKHEQDNKYDLEELRSDHRNDDIFNVCFLDYEGLEAAKTICPGCYNEVDSVARFVEKCHEGQRRLLEHFSELMQMPIPDQAGVDDQFNRSEDEYLEDGNNDANLSDDDDFETEEMKNARMDRYIDKLMKKYKSVRGKIRGSKSWECLDCREIFQRRTHLAKHRSTCPLVGSEDSKRRGPFRCEVCDKLLSTLPGYRYHLIKKHDNKEEGDNSPEELRLLKSNKLITCPLCSDSFATVAKLRYHLPSHKSTNKGRDSEGNSCSARTSDNGSMCSFCGKMERSAASLEIHMKFHLKQKDWHCDKCDKQYYTKADLKTHVLAVHDKVTYPCKVCGVILKSKITFARHKRIHDVSLQKTCSFCTKRFTTTNALNKHVRSRHQGLDADDMEHSDDEAEEHGGDKTGWDVSGDEGGFQDIIEEVVMTEQSLDFESKDDIKQEPLLIIEAVE</sequence>
<evidence type="ECO:0000313" key="11">
    <source>
        <dbReference type="EMBL" id="EAT48888.1"/>
    </source>
</evidence>
<feature type="domain" description="C2H2-type" evidence="9">
    <location>
        <begin position="444"/>
        <end position="467"/>
    </location>
</feature>
<dbReference type="PROSITE" id="PS00028">
    <property type="entry name" value="ZINC_FINGER_C2H2_1"/>
    <property type="match status" value="5"/>
</dbReference>
<dbReference type="OMA" id="VEKCHEG"/>
<protein>
    <submittedName>
        <fullName evidence="11">AAEL000136-PA</fullName>
    </submittedName>
</protein>
<feature type="domain" description="THAP-type" evidence="10">
    <location>
        <begin position="1"/>
        <end position="83"/>
    </location>
</feature>
<feature type="domain" description="C2H2-type" evidence="9">
    <location>
        <begin position="500"/>
        <end position="528"/>
    </location>
</feature>
<dbReference type="PROSITE" id="PS50950">
    <property type="entry name" value="ZF_THAP"/>
    <property type="match status" value="1"/>
</dbReference>
<feature type="domain" description="C2H2-type" evidence="9">
    <location>
        <begin position="472"/>
        <end position="494"/>
    </location>
</feature>
<dbReference type="Pfam" id="PF05485">
    <property type="entry name" value="THAP"/>
    <property type="match status" value="1"/>
</dbReference>
<feature type="compositionally biased region" description="Acidic residues" evidence="8">
    <location>
        <begin position="527"/>
        <end position="539"/>
    </location>
</feature>
<dbReference type="PaxDb" id="7159-AAEL000136-PA"/>
<evidence type="ECO:0000256" key="6">
    <source>
        <dbReference type="PROSITE-ProRule" id="PRU00042"/>
    </source>
</evidence>
<name>Q17Q28_AEDAE</name>
<evidence type="ECO:0000259" key="9">
    <source>
        <dbReference type="PROSITE" id="PS50157"/>
    </source>
</evidence>
<accession>Q17Q28</accession>
<evidence type="ECO:0000256" key="7">
    <source>
        <dbReference type="PROSITE-ProRule" id="PRU00309"/>
    </source>
</evidence>
<evidence type="ECO:0000256" key="3">
    <source>
        <dbReference type="ARBA" id="ARBA00022771"/>
    </source>
</evidence>
<keyword evidence="2" id="KW-0677">Repeat</keyword>
<dbReference type="GO" id="GO:0005634">
    <property type="term" value="C:nucleus"/>
    <property type="evidence" value="ECO:0007669"/>
    <property type="project" value="InterPro"/>
</dbReference>
<evidence type="ECO:0000256" key="8">
    <source>
        <dbReference type="SAM" id="MobiDB-lite"/>
    </source>
</evidence>
<dbReference type="HOGENOM" id="CLU_452148_0_0_1"/>
<keyword evidence="5 7" id="KW-0238">DNA-binding</keyword>
<dbReference type="SMART" id="SM00980">
    <property type="entry name" value="THAP"/>
    <property type="match status" value="1"/>
</dbReference>
<dbReference type="SMART" id="SM00355">
    <property type="entry name" value="ZnF_C2H2"/>
    <property type="match status" value="7"/>
</dbReference>
<dbReference type="PANTHER" id="PTHR24379">
    <property type="entry name" value="KRAB AND ZINC FINGER DOMAIN-CONTAINING"/>
    <property type="match status" value="1"/>
</dbReference>
<dbReference type="SMART" id="SM00868">
    <property type="entry name" value="zf-AD"/>
    <property type="match status" value="1"/>
</dbReference>
<keyword evidence="4" id="KW-0862">Zinc</keyword>
<evidence type="ECO:0000259" key="10">
    <source>
        <dbReference type="PROSITE" id="PS50950"/>
    </source>
</evidence>
<feature type="region of interest" description="Disordered" evidence="8">
    <location>
        <begin position="392"/>
        <end position="414"/>
    </location>
</feature>
<evidence type="ECO:0000256" key="2">
    <source>
        <dbReference type="ARBA" id="ARBA00022737"/>
    </source>
</evidence>
<dbReference type="EMBL" id="CH477187">
    <property type="protein sequence ID" value="EAT48888.1"/>
    <property type="molecule type" value="Genomic_DNA"/>
</dbReference>
<gene>
    <name evidence="11" type="ORF">AaeL_AAEL000136</name>
</gene>
<dbReference type="Proteomes" id="UP000682892">
    <property type="component" value="Chromosome 2"/>
</dbReference>
<evidence type="ECO:0000313" key="12">
    <source>
        <dbReference type="Proteomes" id="UP000682892"/>
    </source>
</evidence>
<dbReference type="VEuPathDB" id="VectorBase:AAEL028112"/>
<feature type="domain" description="C2H2-type" evidence="9">
    <location>
        <begin position="371"/>
        <end position="398"/>
    </location>
</feature>
<keyword evidence="1" id="KW-0479">Metal-binding</keyword>
<dbReference type="SMART" id="SM00692">
    <property type="entry name" value="DM3"/>
    <property type="match status" value="1"/>
</dbReference>
<evidence type="ECO:0000256" key="4">
    <source>
        <dbReference type="ARBA" id="ARBA00022833"/>
    </source>
</evidence>
<feature type="domain" description="C2H2-type" evidence="9">
    <location>
        <begin position="416"/>
        <end position="443"/>
    </location>
</feature>
<reference evidence="11" key="3">
    <citation type="submission" date="2012-09" db="EMBL/GenBank/DDBJ databases">
        <authorList>
            <consortium name="VectorBase"/>
        </authorList>
    </citation>
    <scope>NUCLEOTIDE SEQUENCE</scope>
    <source>
        <strain evidence="11">Liverpool</strain>
    </source>
</reference>
<dbReference type="PROSITE" id="PS50157">
    <property type="entry name" value="ZINC_FINGER_C2H2_2"/>
    <property type="match status" value="5"/>
</dbReference>
<evidence type="ECO:0000256" key="1">
    <source>
        <dbReference type="ARBA" id="ARBA00022723"/>
    </source>
</evidence>
<feature type="compositionally biased region" description="Polar residues" evidence="8">
    <location>
        <begin position="404"/>
        <end position="414"/>
    </location>
</feature>
<evidence type="ECO:0000256" key="5">
    <source>
        <dbReference type="ARBA" id="ARBA00023125"/>
    </source>
</evidence>
<feature type="region of interest" description="Disordered" evidence="8">
    <location>
        <begin position="520"/>
        <end position="551"/>
    </location>
</feature>
<dbReference type="AlphaFoldDB" id="Q17Q28"/>
<dbReference type="InterPro" id="IPR012934">
    <property type="entry name" value="Znf_AD"/>
</dbReference>
<dbReference type="GO" id="GO:0008270">
    <property type="term" value="F:zinc ion binding"/>
    <property type="evidence" value="ECO:0007669"/>
    <property type="project" value="UniProtKB-KW"/>
</dbReference>
<dbReference type="SUPFAM" id="SSF57716">
    <property type="entry name" value="Glucocorticoid receptor-like (DNA-binding domain)"/>
    <property type="match status" value="1"/>
</dbReference>
<dbReference type="PANTHER" id="PTHR24379:SF121">
    <property type="entry name" value="C2H2-TYPE DOMAIN-CONTAINING PROTEIN"/>
    <property type="match status" value="1"/>
</dbReference>
<dbReference type="Gene3D" id="3.30.160.60">
    <property type="entry name" value="Classic Zinc Finger"/>
    <property type="match status" value="4"/>
</dbReference>
<dbReference type="eggNOG" id="KOG1721">
    <property type="taxonomic scope" value="Eukaryota"/>
</dbReference>
<dbReference type="PhylomeDB" id="Q17Q28"/>
<proteinExistence type="predicted"/>
<dbReference type="SUPFAM" id="SSF57667">
    <property type="entry name" value="beta-beta-alpha zinc fingers"/>
    <property type="match status" value="3"/>
</dbReference>
<keyword evidence="3 6" id="KW-0863">Zinc-finger</keyword>
<reference evidence="11" key="1">
    <citation type="submission" date="2005-10" db="EMBL/GenBank/DDBJ databases">
        <authorList>
            <person name="Loftus B.J."/>
            <person name="Nene V.M."/>
            <person name="Hannick L.I."/>
            <person name="Bidwell S."/>
            <person name="Haas B."/>
            <person name="Amedeo P."/>
            <person name="Orvis J."/>
            <person name="Wortman J.R."/>
            <person name="White O.R."/>
            <person name="Salzberg S."/>
            <person name="Shumway M."/>
            <person name="Koo H."/>
            <person name="Zhao Y."/>
            <person name="Holmes M."/>
            <person name="Miller J."/>
            <person name="Schatz M."/>
            <person name="Pop M."/>
            <person name="Pai G."/>
            <person name="Utterback T."/>
            <person name="Rogers Y.-H."/>
            <person name="Kravitz S."/>
            <person name="Fraser C.M."/>
        </authorList>
    </citation>
    <scope>NUCLEOTIDE SEQUENCE</scope>
    <source>
        <strain evidence="11">Liverpool</strain>
    </source>
</reference>
<dbReference type="InterPro" id="IPR036236">
    <property type="entry name" value="Znf_C2H2_sf"/>
</dbReference>